<dbReference type="HOGENOM" id="CLU_1230580_0_0_1"/>
<dbReference type="AlphaFoldDB" id="A0A0C9USM3"/>
<name>A0A0C9USM3_SPHS4</name>
<evidence type="ECO:0000313" key="2">
    <source>
        <dbReference type="EMBL" id="KIJ28336.1"/>
    </source>
</evidence>
<dbReference type="EMBL" id="KN837309">
    <property type="protein sequence ID" value="KIJ28336.1"/>
    <property type="molecule type" value="Genomic_DNA"/>
</dbReference>
<proteinExistence type="predicted"/>
<evidence type="ECO:0000313" key="3">
    <source>
        <dbReference type="Proteomes" id="UP000054279"/>
    </source>
</evidence>
<dbReference type="Proteomes" id="UP000054279">
    <property type="component" value="Unassembled WGS sequence"/>
</dbReference>
<feature type="compositionally biased region" description="Pro residues" evidence="1">
    <location>
        <begin position="116"/>
        <end position="126"/>
    </location>
</feature>
<gene>
    <name evidence="2" type="ORF">M422DRAFT_270405</name>
</gene>
<keyword evidence="3" id="KW-1185">Reference proteome</keyword>
<protein>
    <submittedName>
        <fullName evidence="2">Uncharacterized protein</fullName>
    </submittedName>
</protein>
<reference evidence="2 3" key="1">
    <citation type="submission" date="2014-06" db="EMBL/GenBank/DDBJ databases">
        <title>Evolutionary Origins and Diversification of the Mycorrhizal Mutualists.</title>
        <authorList>
            <consortium name="DOE Joint Genome Institute"/>
            <consortium name="Mycorrhizal Genomics Consortium"/>
            <person name="Kohler A."/>
            <person name="Kuo A."/>
            <person name="Nagy L.G."/>
            <person name="Floudas D."/>
            <person name="Copeland A."/>
            <person name="Barry K.W."/>
            <person name="Cichocki N."/>
            <person name="Veneault-Fourrey C."/>
            <person name="LaButti K."/>
            <person name="Lindquist E.A."/>
            <person name="Lipzen A."/>
            <person name="Lundell T."/>
            <person name="Morin E."/>
            <person name="Murat C."/>
            <person name="Riley R."/>
            <person name="Ohm R."/>
            <person name="Sun H."/>
            <person name="Tunlid A."/>
            <person name="Henrissat B."/>
            <person name="Grigoriev I.V."/>
            <person name="Hibbett D.S."/>
            <person name="Martin F."/>
        </authorList>
    </citation>
    <scope>NUCLEOTIDE SEQUENCE [LARGE SCALE GENOMIC DNA]</scope>
    <source>
        <strain evidence="2 3">SS14</strain>
    </source>
</reference>
<feature type="region of interest" description="Disordered" evidence="1">
    <location>
        <begin position="111"/>
        <end position="130"/>
    </location>
</feature>
<evidence type="ECO:0000256" key="1">
    <source>
        <dbReference type="SAM" id="MobiDB-lite"/>
    </source>
</evidence>
<sequence length="225" mass="25800">MTHNINFDNFFDPLLDLAEYISDEIIIRDDEVPLTAFYTGDNQFGLWKNERIINPSSENNLNDTVNNTFQLNYKQQEIRHLASLAHNRRWEESVNEGTSMKIRFPHLQASNLPSGPISPLPHPPTPRYRSNSLDFEEIQSLSSKESLPPLESLVLHQLGSTQQRNTNRRAEKQKESDINHISKIEKNSSKLKDFKRPIPKSIVVEVKVRGVRLRALIGTGSLADF</sequence>
<accession>A0A0C9USM3</accession>
<organism evidence="2 3">
    <name type="scientific">Sphaerobolus stellatus (strain SS14)</name>
    <dbReference type="NCBI Taxonomy" id="990650"/>
    <lineage>
        <taxon>Eukaryota</taxon>
        <taxon>Fungi</taxon>
        <taxon>Dikarya</taxon>
        <taxon>Basidiomycota</taxon>
        <taxon>Agaricomycotina</taxon>
        <taxon>Agaricomycetes</taxon>
        <taxon>Phallomycetidae</taxon>
        <taxon>Geastrales</taxon>
        <taxon>Sphaerobolaceae</taxon>
        <taxon>Sphaerobolus</taxon>
    </lineage>
</organism>